<dbReference type="RefSeq" id="WP_377246951.1">
    <property type="nucleotide sequence ID" value="NZ_JBHLXP010000005.1"/>
</dbReference>
<evidence type="ECO:0000313" key="2">
    <source>
        <dbReference type="EMBL" id="MFC0050003.1"/>
    </source>
</evidence>
<dbReference type="SUPFAM" id="SSF54427">
    <property type="entry name" value="NTF2-like"/>
    <property type="match status" value="1"/>
</dbReference>
<organism evidence="2 3">
    <name type="scientific">Rheinheimera tilapiae</name>
    <dbReference type="NCBI Taxonomy" id="875043"/>
    <lineage>
        <taxon>Bacteria</taxon>
        <taxon>Pseudomonadati</taxon>
        <taxon>Pseudomonadota</taxon>
        <taxon>Gammaproteobacteria</taxon>
        <taxon>Chromatiales</taxon>
        <taxon>Chromatiaceae</taxon>
        <taxon>Rheinheimera</taxon>
    </lineage>
</organism>
<gene>
    <name evidence="2" type="ORF">ACFFJP_17005</name>
</gene>
<dbReference type="Proteomes" id="UP001589813">
    <property type="component" value="Unassembled WGS sequence"/>
</dbReference>
<proteinExistence type="predicted"/>
<evidence type="ECO:0000259" key="1">
    <source>
        <dbReference type="Pfam" id="PF12680"/>
    </source>
</evidence>
<name>A0ABV6BKF6_9GAMM</name>
<protein>
    <submittedName>
        <fullName evidence="2">Nuclear transport factor 2 family protein</fullName>
    </submittedName>
</protein>
<dbReference type="Gene3D" id="3.10.450.50">
    <property type="match status" value="1"/>
</dbReference>
<dbReference type="EMBL" id="JBHLXP010000005">
    <property type="protein sequence ID" value="MFC0050003.1"/>
    <property type="molecule type" value="Genomic_DNA"/>
</dbReference>
<dbReference type="Pfam" id="PF12680">
    <property type="entry name" value="SnoaL_2"/>
    <property type="match status" value="1"/>
</dbReference>
<keyword evidence="3" id="KW-1185">Reference proteome</keyword>
<reference evidence="2 3" key="1">
    <citation type="submission" date="2024-09" db="EMBL/GenBank/DDBJ databases">
        <authorList>
            <person name="Sun Q."/>
            <person name="Mori K."/>
        </authorList>
    </citation>
    <scope>NUCLEOTIDE SEQUENCE [LARGE SCALE GENOMIC DNA]</scope>
    <source>
        <strain evidence="2 3">KCTC 23315</strain>
    </source>
</reference>
<evidence type="ECO:0000313" key="3">
    <source>
        <dbReference type="Proteomes" id="UP001589813"/>
    </source>
</evidence>
<dbReference type="InterPro" id="IPR032710">
    <property type="entry name" value="NTF2-like_dom_sf"/>
</dbReference>
<sequence>MEPQPEAFQRLALFVEFYNQLNFSNLATLRDLYADNVEFIDPVHQISGLVALEQYFSHAYQNLQQCEFDMGAHGVGPHWGFVSWQMRFRHSAIGAGELIVVDGTTELTYNSEGKIVRHRDYYDLTQMVYQHLPVIGWLTGKVRSRMAEA</sequence>
<dbReference type="InterPro" id="IPR037401">
    <property type="entry name" value="SnoaL-like"/>
</dbReference>
<feature type="domain" description="SnoaL-like" evidence="1">
    <location>
        <begin position="16"/>
        <end position="118"/>
    </location>
</feature>
<accession>A0ABV6BKF6</accession>
<comment type="caution">
    <text evidence="2">The sequence shown here is derived from an EMBL/GenBank/DDBJ whole genome shotgun (WGS) entry which is preliminary data.</text>
</comment>